<dbReference type="Gene3D" id="1.10.1740.10">
    <property type="match status" value="1"/>
</dbReference>
<keyword evidence="3" id="KW-0238">DNA-binding</keyword>
<keyword evidence="8" id="KW-1185">Reference proteome</keyword>
<dbReference type="InterPro" id="IPR036388">
    <property type="entry name" value="WH-like_DNA-bd_sf"/>
</dbReference>
<proteinExistence type="predicted"/>
<dbReference type="InterPro" id="IPR013324">
    <property type="entry name" value="RNA_pol_sigma_r3/r4-like"/>
</dbReference>
<evidence type="ECO:0000256" key="3">
    <source>
        <dbReference type="ARBA" id="ARBA00023125"/>
    </source>
</evidence>
<feature type="domain" description="RNA polymerase sigma-70 region 2" evidence="5">
    <location>
        <begin position="10"/>
        <end position="71"/>
    </location>
</feature>
<evidence type="ECO:0000256" key="1">
    <source>
        <dbReference type="ARBA" id="ARBA00023015"/>
    </source>
</evidence>
<dbReference type="InterPro" id="IPR007627">
    <property type="entry name" value="RNA_pol_sigma70_r2"/>
</dbReference>
<accession>A0ABR8XKC7</accession>
<protein>
    <submittedName>
        <fullName evidence="7">Sigma-70 family RNA polymerase sigma factor</fullName>
    </submittedName>
</protein>
<keyword evidence="2" id="KW-0731">Sigma factor</keyword>
<dbReference type="RefSeq" id="WP_191702987.1">
    <property type="nucleotide sequence ID" value="NZ_JACSPW010000003.1"/>
</dbReference>
<comment type="caution">
    <text evidence="7">The sequence shown here is derived from an EMBL/GenBank/DDBJ whole genome shotgun (WGS) entry which is preliminary data.</text>
</comment>
<sequence>MQEIEQIILDHEELIKKAIFKLKIYRDFEEYMQVGRIALWKAAKSFDKTKGEFAMFAYMTVKYAITRELSRSIDVSENEISVEEEVYSNVEQQPAIQPCLEWPEWFSKLKEDEQFLLKALFLEDLNLKEVADKYGLPYEALKKRRQRLFTKIRKIVEQRKGETY</sequence>
<dbReference type="InterPro" id="IPR014284">
    <property type="entry name" value="RNA_pol_sigma-70_dom"/>
</dbReference>
<evidence type="ECO:0000259" key="6">
    <source>
        <dbReference type="Pfam" id="PF04545"/>
    </source>
</evidence>
<dbReference type="EMBL" id="JACSPW010000003">
    <property type="protein sequence ID" value="MBD8032387.1"/>
    <property type="molecule type" value="Genomic_DNA"/>
</dbReference>
<dbReference type="Pfam" id="PF04542">
    <property type="entry name" value="Sigma70_r2"/>
    <property type="match status" value="1"/>
</dbReference>
<organism evidence="7 8">
    <name type="scientific">Solibacillus merdavium</name>
    <dbReference type="NCBI Taxonomy" id="2762218"/>
    <lineage>
        <taxon>Bacteria</taxon>
        <taxon>Bacillati</taxon>
        <taxon>Bacillota</taxon>
        <taxon>Bacilli</taxon>
        <taxon>Bacillales</taxon>
        <taxon>Caryophanaceae</taxon>
        <taxon>Solibacillus</taxon>
    </lineage>
</organism>
<dbReference type="InterPro" id="IPR007630">
    <property type="entry name" value="RNA_pol_sigma70_r4"/>
</dbReference>
<dbReference type="Proteomes" id="UP000600565">
    <property type="component" value="Unassembled WGS sequence"/>
</dbReference>
<keyword evidence="1" id="KW-0805">Transcription regulation</keyword>
<gene>
    <name evidence="7" type="ORF">H9632_04850</name>
</gene>
<reference evidence="7 8" key="1">
    <citation type="submission" date="2020-08" db="EMBL/GenBank/DDBJ databases">
        <title>A Genomic Blueprint of the Chicken Gut Microbiome.</title>
        <authorList>
            <person name="Gilroy R."/>
            <person name="Ravi A."/>
            <person name="Getino M."/>
            <person name="Pursley I."/>
            <person name="Horton D.L."/>
            <person name="Alikhan N.-F."/>
            <person name="Baker D."/>
            <person name="Gharbi K."/>
            <person name="Hall N."/>
            <person name="Watson M."/>
            <person name="Adriaenssens E.M."/>
            <person name="Foster-Nyarko E."/>
            <person name="Jarju S."/>
            <person name="Secka A."/>
            <person name="Antonio M."/>
            <person name="Oren A."/>
            <person name="Chaudhuri R."/>
            <person name="La Ragione R.M."/>
            <person name="Hildebrand F."/>
            <person name="Pallen M.J."/>
        </authorList>
    </citation>
    <scope>NUCLEOTIDE SEQUENCE [LARGE SCALE GENOMIC DNA]</scope>
    <source>
        <strain evidence="7 8">Sa1YVA6</strain>
    </source>
</reference>
<dbReference type="SUPFAM" id="SSF88659">
    <property type="entry name" value="Sigma3 and sigma4 domains of RNA polymerase sigma factors"/>
    <property type="match status" value="1"/>
</dbReference>
<feature type="domain" description="RNA polymerase sigma-70 region 4" evidence="6">
    <location>
        <begin position="105"/>
        <end position="154"/>
    </location>
</feature>
<evidence type="ECO:0000256" key="4">
    <source>
        <dbReference type="ARBA" id="ARBA00023163"/>
    </source>
</evidence>
<dbReference type="SUPFAM" id="SSF88946">
    <property type="entry name" value="Sigma2 domain of RNA polymerase sigma factors"/>
    <property type="match status" value="1"/>
</dbReference>
<evidence type="ECO:0000259" key="5">
    <source>
        <dbReference type="Pfam" id="PF04542"/>
    </source>
</evidence>
<evidence type="ECO:0000256" key="2">
    <source>
        <dbReference type="ARBA" id="ARBA00023082"/>
    </source>
</evidence>
<evidence type="ECO:0000313" key="7">
    <source>
        <dbReference type="EMBL" id="MBD8032387.1"/>
    </source>
</evidence>
<keyword evidence="4" id="KW-0804">Transcription</keyword>
<dbReference type="NCBIfam" id="TIGR02937">
    <property type="entry name" value="sigma70-ECF"/>
    <property type="match status" value="1"/>
</dbReference>
<dbReference type="Pfam" id="PF04545">
    <property type="entry name" value="Sigma70_r4"/>
    <property type="match status" value="1"/>
</dbReference>
<dbReference type="InterPro" id="IPR013325">
    <property type="entry name" value="RNA_pol_sigma_r2"/>
</dbReference>
<evidence type="ECO:0000313" key="8">
    <source>
        <dbReference type="Proteomes" id="UP000600565"/>
    </source>
</evidence>
<dbReference type="Gene3D" id="1.10.10.10">
    <property type="entry name" value="Winged helix-like DNA-binding domain superfamily/Winged helix DNA-binding domain"/>
    <property type="match status" value="1"/>
</dbReference>
<name>A0ABR8XKC7_9BACL</name>